<feature type="non-terminal residue" evidence="3">
    <location>
        <position position="121"/>
    </location>
</feature>
<feature type="transmembrane region" description="Helical" evidence="1">
    <location>
        <begin position="7"/>
        <end position="31"/>
    </location>
</feature>
<dbReference type="InterPro" id="IPR009688">
    <property type="entry name" value="FAM210A/B-like_dom"/>
</dbReference>
<dbReference type="InterPro" id="IPR045866">
    <property type="entry name" value="FAM210A/B-like"/>
</dbReference>
<dbReference type="PANTHER" id="PTHR21377">
    <property type="entry name" value="PROTEIN FAM210B, MITOCHONDRIAL"/>
    <property type="match status" value="1"/>
</dbReference>
<evidence type="ECO:0000259" key="2">
    <source>
        <dbReference type="Pfam" id="PF06916"/>
    </source>
</evidence>
<evidence type="ECO:0000256" key="1">
    <source>
        <dbReference type="SAM" id="Phobius"/>
    </source>
</evidence>
<accession>A0A836CLB5</accession>
<evidence type="ECO:0000313" key="4">
    <source>
        <dbReference type="Proteomes" id="UP000664859"/>
    </source>
</evidence>
<name>A0A836CLB5_9STRA</name>
<gene>
    <name evidence="3" type="ORF">JKP88DRAFT_155059</name>
</gene>
<organism evidence="3 4">
    <name type="scientific">Tribonema minus</name>
    <dbReference type="NCBI Taxonomy" id="303371"/>
    <lineage>
        <taxon>Eukaryota</taxon>
        <taxon>Sar</taxon>
        <taxon>Stramenopiles</taxon>
        <taxon>Ochrophyta</taxon>
        <taxon>PX clade</taxon>
        <taxon>Xanthophyceae</taxon>
        <taxon>Tribonematales</taxon>
        <taxon>Tribonemataceae</taxon>
        <taxon>Tribonema</taxon>
    </lineage>
</organism>
<feature type="domain" description="DUF1279" evidence="2">
    <location>
        <begin position="1"/>
        <end position="106"/>
    </location>
</feature>
<proteinExistence type="predicted"/>
<protein>
    <recommendedName>
        <fullName evidence="2">DUF1279 domain-containing protein</fullName>
    </recommendedName>
</protein>
<dbReference type="OrthoDB" id="426386at2759"/>
<keyword evidence="1" id="KW-0472">Membrane</keyword>
<keyword evidence="4" id="KW-1185">Reference proteome</keyword>
<keyword evidence="1" id="KW-1133">Transmembrane helix</keyword>
<dbReference type="EMBL" id="JAFCMP010000048">
    <property type="protein sequence ID" value="KAG5189533.1"/>
    <property type="molecule type" value="Genomic_DNA"/>
</dbReference>
<dbReference type="AlphaFoldDB" id="A0A836CLB5"/>
<dbReference type="PANTHER" id="PTHR21377:SF18">
    <property type="entry name" value="DUF1279 DOMAIN-CONTAINING PROTEIN"/>
    <property type="match status" value="1"/>
</dbReference>
<sequence length="121" mass="13379">FKEMWRRYGLVAVGTYFGIYVATLGGLYLVFDYGFMTASDMPAGAAHAGDTLQALVERLPDWAQAKVNALYAKMQQEPGFRNFVLAWLTTKVTEPVRVLATVGITPRIARALGRAPKKLPK</sequence>
<dbReference type="Proteomes" id="UP000664859">
    <property type="component" value="Unassembled WGS sequence"/>
</dbReference>
<keyword evidence="1" id="KW-0812">Transmembrane</keyword>
<comment type="caution">
    <text evidence="3">The sequence shown here is derived from an EMBL/GenBank/DDBJ whole genome shotgun (WGS) entry which is preliminary data.</text>
</comment>
<dbReference type="GO" id="GO:0005739">
    <property type="term" value="C:mitochondrion"/>
    <property type="evidence" value="ECO:0007669"/>
    <property type="project" value="TreeGrafter"/>
</dbReference>
<evidence type="ECO:0000313" key="3">
    <source>
        <dbReference type="EMBL" id="KAG5189533.1"/>
    </source>
</evidence>
<reference evidence="3" key="1">
    <citation type="submission" date="2021-02" db="EMBL/GenBank/DDBJ databases">
        <title>First Annotated Genome of the Yellow-green Alga Tribonema minus.</title>
        <authorList>
            <person name="Mahan K.M."/>
        </authorList>
    </citation>
    <scope>NUCLEOTIDE SEQUENCE</scope>
    <source>
        <strain evidence="3">UTEX B ZZ1240</strain>
    </source>
</reference>
<dbReference type="Pfam" id="PF06916">
    <property type="entry name" value="FAM210A-B_dom"/>
    <property type="match status" value="1"/>
</dbReference>
<feature type="non-terminal residue" evidence="3">
    <location>
        <position position="1"/>
    </location>
</feature>